<dbReference type="AlphaFoldDB" id="A0A6N7KQZ8"/>
<gene>
    <name evidence="2" type="ORF">F7Q99_11970</name>
</gene>
<evidence type="ECO:0000313" key="3">
    <source>
        <dbReference type="Proteomes" id="UP000450000"/>
    </source>
</evidence>
<dbReference type="SUPFAM" id="SSF56112">
    <property type="entry name" value="Protein kinase-like (PK-like)"/>
    <property type="match status" value="1"/>
</dbReference>
<dbReference type="Proteomes" id="UP000450000">
    <property type="component" value="Unassembled WGS sequence"/>
</dbReference>
<dbReference type="OrthoDB" id="2410440at2"/>
<reference evidence="2 3" key="1">
    <citation type="submission" date="2019-09" db="EMBL/GenBank/DDBJ databases">
        <title>Genome Sequences of Streptomyces kaniharaensis ATCC 21070.</title>
        <authorList>
            <person name="Zhu W."/>
            <person name="De Crecy-Lagard V."/>
            <person name="Richards N.G."/>
        </authorList>
    </citation>
    <scope>NUCLEOTIDE SEQUENCE [LARGE SCALE GENOMIC DNA]</scope>
    <source>
        <strain evidence="2 3">SF-557</strain>
    </source>
</reference>
<name>A0A6N7KQZ8_9ACTN</name>
<feature type="domain" description="Aminoglycoside phosphotransferase" evidence="1">
    <location>
        <begin position="51"/>
        <end position="255"/>
    </location>
</feature>
<sequence length="375" mass="40623">MSTDLKNPPNPPKLRYTPVSLDDAPQVQGLLTRAGLGALDPEALTSYMGRNDNWAGTTSTGAEVFVKHIGGSPQDSLSRFSRVTSFDRILRSAPVAELRSPALLAADEPSRMLAFDLLDGCRSGAELASDEEFDDTLSERAGRLVAELHELPLDEHELDDSLPPMPPMDSLQALPWSLFVNCSAAQLEAWGLMQSDRELLAALGELRERELAAERRPSHCDLRLDQFLLSGETLLLTDWEEFRLADPARDVGGFAGEWLYRAVLGIPKALGSEDRFGRSPSHEDVVGRGVEELDRLRPRIEAFCAGYRAVRPELDAGFAARTAGYAGWHLIERMLAGSAQRVRLGAVDRAAAGIGRTALLAPAASVTTLGLGGLS</sequence>
<dbReference type="InterPro" id="IPR011009">
    <property type="entry name" value="Kinase-like_dom_sf"/>
</dbReference>
<accession>A0A6N7KQZ8</accession>
<proteinExistence type="predicted"/>
<dbReference type="Pfam" id="PF01636">
    <property type="entry name" value="APH"/>
    <property type="match status" value="1"/>
</dbReference>
<protein>
    <submittedName>
        <fullName evidence="2">Aminoglycoside phosphotransferase family protein</fullName>
    </submittedName>
</protein>
<dbReference type="GO" id="GO:0016740">
    <property type="term" value="F:transferase activity"/>
    <property type="evidence" value="ECO:0007669"/>
    <property type="project" value="UniProtKB-KW"/>
</dbReference>
<dbReference type="InterPro" id="IPR002575">
    <property type="entry name" value="Aminoglycoside_PTrfase"/>
</dbReference>
<keyword evidence="3" id="KW-1185">Reference proteome</keyword>
<evidence type="ECO:0000313" key="2">
    <source>
        <dbReference type="EMBL" id="MQS12989.1"/>
    </source>
</evidence>
<keyword evidence="2" id="KW-0808">Transferase</keyword>
<organism evidence="2 3">
    <name type="scientific">Streptomyces kaniharaensis</name>
    <dbReference type="NCBI Taxonomy" id="212423"/>
    <lineage>
        <taxon>Bacteria</taxon>
        <taxon>Bacillati</taxon>
        <taxon>Actinomycetota</taxon>
        <taxon>Actinomycetes</taxon>
        <taxon>Kitasatosporales</taxon>
        <taxon>Streptomycetaceae</taxon>
        <taxon>Streptomyces</taxon>
    </lineage>
</organism>
<evidence type="ECO:0000259" key="1">
    <source>
        <dbReference type="Pfam" id="PF01636"/>
    </source>
</evidence>
<dbReference type="EMBL" id="WBOF01000001">
    <property type="protein sequence ID" value="MQS12989.1"/>
    <property type="molecule type" value="Genomic_DNA"/>
</dbReference>
<comment type="caution">
    <text evidence="2">The sequence shown here is derived from an EMBL/GenBank/DDBJ whole genome shotgun (WGS) entry which is preliminary data.</text>
</comment>
<dbReference type="RefSeq" id="WP_153461220.1">
    <property type="nucleotide sequence ID" value="NZ_WBOF01000001.1"/>
</dbReference>
<dbReference type="NCBIfam" id="NF038156">
    <property type="entry name" value="lant_syn_V_LxmK"/>
    <property type="match status" value="1"/>
</dbReference>
<dbReference type="Gene3D" id="3.90.1200.10">
    <property type="match status" value="1"/>
</dbReference>